<comment type="caution">
    <text evidence="2">The sequence shown here is derived from an EMBL/GenBank/DDBJ whole genome shotgun (WGS) entry which is preliminary data.</text>
</comment>
<name>A0A0C1R042_9BACT</name>
<protein>
    <submittedName>
        <fullName evidence="2">Cro/Cl family transcriptional regulator</fullName>
    </submittedName>
</protein>
<keyword evidence="3" id="KW-1185">Reference proteome</keyword>
<gene>
    <name evidence="2" type="ORF">SE37_15120</name>
</gene>
<dbReference type="SMART" id="SM00530">
    <property type="entry name" value="HTH_XRE"/>
    <property type="match status" value="1"/>
</dbReference>
<dbReference type="RefSeq" id="WP_039647716.1">
    <property type="nucleotide sequence ID" value="NZ_JXBL01000001.1"/>
</dbReference>
<dbReference type="InterPro" id="IPR050077">
    <property type="entry name" value="LexA_repressor"/>
</dbReference>
<evidence type="ECO:0000259" key="1">
    <source>
        <dbReference type="PROSITE" id="PS50943"/>
    </source>
</evidence>
<dbReference type="PROSITE" id="PS50943">
    <property type="entry name" value="HTH_CROC1"/>
    <property type="match status" value="1"/>
</dbReference>
<dbReference type="Proteomes" id="UP000031433">
    <property type="component" value="Unassembled WGS sequence"/>
</dbReference>
<dbReference type="CDD" id="cd00093">
    <property type="entry name" value="HTH_XRE"/>
    <property type="match status" value="1"/>
</dbReference>
<dbReference type="GO" id="GO:0003677">
    <property type="term" value="F:DNA binding"/>
    <property type="evidence" value="ECO:0007669"/>
    <property type="project" value="InterPro"/>
</dbReference>
<dbReference type="InterPro" id="IPR036286">
    <property type="entry name" value="LexA/Signal_pep-like_sf"/>
</dbReference>
<dbReference type="EMBL" id="JXBL01000001">
    <property type="protein sequence ID" value="KIE43861.1"/>
    <property type="molecule type" value="Genomic_DNA"/>
</dbReference>
<dbReference type="InterPro" id="IPR015927">
    <property type="entry name" value="Peptidase_S24_S26A/B/C"/>
</dbReference>
<dbReference type="SUPFAM" id="SSF51306">
    <property type="entry name" value="LexA/Signal peptidase"/>
    <property type="match status" value="1"/>
</dbReference>
<reference evidence="2 3" key="1">
    <citation type="submission" date="2015-01" db="EMBL/GenBank/DDBJ databases">
        <title>Genome sequence of the anaerobic bacterium Geobacter soli GSS01, a dissimilatory Fe(III) reducer from soil.</title>
        <authorList>
            <person name="Yang G."/>
            <person name="Zhou S."/>
        </authorList>
    </citation>
    <scope>NUCLEOTIDE SEQUENCE [LARGE SCALE GENOMIC DNA]</scope>
    <source>
        <strain evidence="2 3">GSS01</strain>
    </source>
</reference>
<dbReference type="Gene3D" id="2.10.109.10">
    <property type="entry name" value="Umud Fragment, subunit A"/>
    <property type="match status" value="1"/>
</dbReference>
<dbReference type="PANTHER" id="PTHR33516:SF2">
    <property type="entry name" value="LEXA REPRESSOR-RELATED"/>
    <property type="match status" value="1"/>
</dbReference>
<dbReference type="SUPFAM" id="SSF47413">
    <property type="entry name" value="lambda repressor-like DNA-binding domains"/>
    <property type="match status" value="1"/>
</dbReference>
<evidence type="ECO:0000313" key="3">
    <source>
        <dbReference type="Proteomes" id="UP000031433"/>
    </source>
</evidence>
<dbReference type="Pfam" id="PF00717">
    <property type="entry name" value="Peptidase_S24"/>
    <property type="match status" value="1"/>
</dbReference>
<proteinExistence type="predicted"/>
<accession>A0A0C1R042</accession>
<dbReference type="PANTHER" id="PTHR33516">
    <property type="entry name" value="LEXA REPRESSOR"/>
    <property type="match status" value="1"/>
</dbReference>
<dbReference type="AlphaFoldDB" id="A0A0C1R042"/>
<dbReference type="CDD" id="cd06529">
    <property type="entry name" value="S24_LexA-like"/>
    <property type="match status" value="1"/>
</dbReference>
<dbReference type="Pfam" id="PF01381">
    <property type="entry name" value="HTH_3"/>
    <property type="match status" value="1"/>
</dbReference>
<dbReference type="InterPro" id="IPR010982">
    <property type="entry name" value="Lambda_DNA-bd_dom_sf"/>
</dbReference>
<dbReference type="Gene3D" id="1.10.260.40">
    <property type="entry name" value="lambda repressor-like DNA-binding domains"/>
    <property type="match status" value="1"/>
</dbReference>
<evidence type="ECO:0000313" key="2">
    <source>
        <dbReference type="EMBL" id="KIE43861.1"/>
    </source>
</evidence>
<sequence length="213" mass="22896">MTDTARNGAESPLGGRIRKLRQARGMTQKAFADSLGIVQGFLSSIERGRKAPSDTLVIALCRTYGVNVTWLLQGKGAMNAPPDGAGEGAGEGTPLLESIPQGFPGDIPGDVVQGRIVFPGMPHGCYAVLAYGDFMAPTIRDGDMVFFDPARPAAPGEIVLVTNRWGEAILRRYRLKVGELLFSSDNAAYSPFHPDPDTRIIGTVVQVWRNVKL</sequence>
<dbReference type="InterPro" id="IPR039418">
    <property type="entry name" value="LexA-like"/>
</dbReference>
<organism evidence="2 3">
    <name type="scientific">Geobacter soli</name>
    <dbReference type="NCBI Taxonomy" id="1510391"/>
    <lineage>
        <taxon>Bacteria</taxon>
        <taxon>Pseudomonadati</taxon>
        <taxon>Thermodesulfobacteriota</taxon>
        <taxon>Desulfuromonadia</taxon>
        <taxon>Geobacterales</taxon>
        <taxon>Geobacteraceae</taxon>
        <taxon>Geobacter</taxon>
    </lineage>
</organism>
<feature type="domain" description="HTH cro/C1-type" evidence="1">
    <location>
        <begin position="17"/>
        <end position="71"/>
    </location>
</feature>
<dbReference type="InterPro" id="IPR001387">
    <property type="entry name" value="Cro/C1-type_HTH"/>
</dbReference>